<dbReference type="Proteomes" id="UP000002006">
    <property type="component" value="Segment"/>
</dbReference>
<gene>
    <name evidence="1" type="ORF">phi32_107</name>
</gene>
<dbReference type="GeneID" id="5896860"/>
<evidence type="ECO:0000313" key="1">
    <source>
        <dbReference type="EMBL" id="ABY52908.1"/>
    </source>
</evidence>
<proteinExistence type="predicted"/>
<sequence>MLEVNMFKWFKRLLHLHDWTILEKYTLKITDDYGGTKHKGLRYIVQCKTCGHITKRDMI</sequence>
<name>B0FIR9_BPE32</name>
<organism evidence="1 2">
    <name type="scientific">Escherichia phage Phieco32</name>
    <name type="common">Escherichia coli phage phi32</name>
    <dbReference type="NCBI Taxonomy" id="2679905"/>
    <lineage>
        <taxon>Viruses</taxon>
        <taxon>Duplodnaviria</taxon>
        <taxon>Heunggongvirae</taxon>
        <taxon>Uroviricota</taxon>
        <taxon>Caudoviricetes</taxon>
        <taxon>Mktvariviridae</taxon>
        <taxon>Gordonclarkvirinae</taxon>
        <taxon>Kuravirus</taxon>
        <taxon>Kuravirus phiEco32</taxon>
    </lineage>
</organism>
<organismHost>
    <name type="scientific">Escherichia coli</name>
    <dbReference type="NCBI Taxonomy" id="562"/>
</organismHost>
<evidence type="ECO:0000313" key="2">
    <source>
        <dbReference type="Proteomes" id="UP000002006"/>
    </source>
</evidence>
<dbReference type="KEGG" id="vg:5896860"/>
<accession>B0FIR9</accession>
<reference evidence="2" key="1">
    <citation type="journal article" date="2008" name="J. Mol. Biol.">
        <title>Genomic and proteomic analysis of phiEco32, a novel Escherichia coli bacteriophage.</title>
        <authorList>
            <person name="Savalia D."/>
            <person name="Westblade L.F."/>
            <person name="Goel M."/>
            <person name="Florens L."/>
            <person name="Kemp P."/>
            <person name="Akulenko N."/>
            <person name="Pavlova O."/>
            <person name="Padovan J.C."/>
            <person name="Chait B.T."/>
            <person name="Washburn M.P."/>
            <person name="Ackermann H.W."/>
            <person name="Mushegian A."/>
            <person name="Gabisonia T."/>
            <person name="Molineux I."/>
            <person name="Severinov K."/>
        </authorList>
    </citation>
    <scope>NUCLEOTIDE SEQUENCE [LARGE SCALE GENOMIC DNA]</scope>
</reference>
<dbReference type="EMBL" id="EU330206">
    <property type="protein sequence ID" value="ABY52908.1"/>
    <property type="molecule type" value="Genomic_DNA"/>
</dbReference>
<dbReference type="RefSeq" id="YP_001671852.1">
    <property type="nucleotide sequence ID" value="NC_010324.1"/>
</dbReference>
<keyword evidence="2" id="KW-1185">Reference proteome</keyword>
<protein>
    <submittedName>
        <fullName evidence="1">Uncharacterized protein</fullName>
    </submittedName>
</protein>